<dbReference type="AlphaFoldDB" id="A0A4Y2DHH9"/>
<feature type="non-terminal residue" evidence="1">
    <location>
        <position position="59"/>
    </location>
</feature>
<sequence length="59" mass="6683">MACGVWNSVWTEIGGETPKFKVSLQRTLKEASEKNNALRRLKPRFEGSKLKCADWGNSK</sequence>
<protein>
    <submittedName>
        <fullName evidence="1">Uncharacterized protein</fullName>
    </submittedName>
</protein>
<dbReference type="Proteomes" id="UP000499080">
    <property type="component" value="Unassembled WGS sequence"/>
</dbReference>
<dbReference type="EMBL" id="BGPR01166551">
    <property type="protein sequence ID" value="GBM15314.1"/>
    <property type="molecule type" value="Genomic_DNA"/>
</dbReference>
<proteinExistence type="predicted"/>
<evidence type="ECO:0000313" key="2">
    <source>
        <dbReference type="Proteomes" id="UP000499080"/>
    </source>
</evidence>
<comment type="caution">
    <text evidence="1">The sequence shown here is derived from an EMBL/GenBank/DDBJ whole genome shotgun (WGS) entry which is preliminary data.</text>
</comment>
<organism evidence="1 2">
    <name type="scientific">Araneus ventricosus</name>
    <name type="common">Orbweaver spider</name>
    <name type="synonym">Epeira ventricosa</name>
    <dbReference type="NCBI Taxonomy" id="182803"/>
    <lineage>
        <taxon>Eukaryota</taxon>
        <taxon>Metazoa</taxon>
        <taxon>Ecdysozoa</taxon>
        <taxon>Arthropoda</taxon>
        <taxon>Chelicerata</taxon>
        <taxon>Arachnida</taxon>
        <taxon>Araneae</taxon>
        <taxon>Araneomorphae</taxon>
        <taxon>Entelegynae</taxon>
        <taxon>Araneoidea</taxon>
        <taxon>Araneidae</taxon>
        <taxon>Araneus</taxon>
    </lineage>
</organism>
<keyword evidence="2" id="KW-1185">Reference proteome</keyword>
<accession>A0A4Y2DHH9</accession>
<name>A0A4Y2DHH9_ARAVE</name>
<evidence type="ECO:0000313" key="1">
    <source>
        <dbReference type="EMBL" id="GBM15314.1"/>
    </source>
</evidence>
<reference evidence="1 2" key="1">
    <citation type="journal article" date="2019" name="Sci. Rep.">
        <title>Orb-weaving spider Araneus ventricosus genome elucidates the spidroin gene catalogue.</title>
        <authorList>
            <person name="Kono N."/>
            <person name="Nakamura H."/>
            <person name="Ohtoshi R."/>
            <person name="Moran D.A.P."/>
            <person name="Shinohara A."/>
            <person name="Yoshida Y."/>
            <person name="Fujiwara M."/>
            <person name="Mori M."/>
            <person name="Tomita M."/>
            <person name="Arakawa K."/>
        </authorList>
    </citation>
    <scope>NUCLEOTIDE SEQUENCE [LARGE SCALE GENOMIC DNA]</scope>
</reference>
<gene>
    <name evidence="1" type="ORF">AVEN_228097_1</name>
</gene>